<evidence type="ECO:0000259" key="3">
    <source>
        <dbReference type="PROSITE" id="PS50238"/>
    </source>
</evidence>
<feature type="compositionally biased region" description="Low complexity" evidence="2">
    <location>
        <begin position="355"/>
        <end position="367"/>
    </location>
</feature>
<keyword evidence="1" id="KW-0343">GTPase activation</keyword>
<comment type="caution">
    <text evidence="5">The sequence shown here is derived from an EMBL/GenBank/DDBJ whole genome shotgun (WGS) entry which is preliminary data.</text>
</comment>
<feature type="region of interest" description="Disordered" evidence="2">
    <location>
        <begin position="1"/>
        <end position="30"/>
    </location>
</feature>
<feature type="compositionally biased region" description="Basic and acidic residues" evidence="2">
    <location>
        <begin position="449"/>
        <end position="474"/>
    </location>
</feature>
<sequence>MPLLLTPPPQRTSTIPDRPQSRRPRIASPATARTPVWNPYRQGCFEFEQLPERRGHDPLINIAHDPPLKHLVHYSTSSASVLLRSGSGPALIKPGKTPPSTLPYSRLLSRHCHFSPAASVRTRAPYPLEMGRKPTPQPLMLADSNALEHIASSGPASTEAAAQGLSPAESKSSSSHRSSPLTSRFAPKRPQTGKPALPPGDGSNHHQQPHHQRSQSARDERPPVSAAALPASHAPVPQTVTRSTATDGKKSIKSGFFHFAKSSKSSNQLLNLPVTQPNTESRDKALVTDGDQTSVRRNEGAYRTPTTLPLSNGRTWPKLGPVVPTHCQGAPTHTIGRLANSPYGQGSLEKPATPLPSRSELSLSSTAAEHEPAPIPSPGKKTKSKPFGILSRTKSARENKGRTSPQLSTAALPSASTRAEPHEESAPLRTAPVTQDRAFRDMMSSTSRNRSEDRAVGRDAGHGKDTSRERDYRHAPSSTTRDNGGSTFLSGLRSSSTRAADMISKGLFGKSSRSGSTTEREPVIDDEHYVLKVINLPLVEQTRLTRISKRLENSRDKTEFWMPAFPWRAIDYLNYKGCDVEGLYRVPGSGPQIKKWQRKFDEQYDVNLFEEDELYDINIIGSMLKAWLRELPDELFPKEAQERVARECAGSTEVPQMLIDELSNLSPFNYYLLFAITCHLSLLLAHSDKNKMDFRNLCICFQPCMKIDAFCFKFLVCDWRDCWKGCKSEAKYIESEYRLFDQPPPRGLSEPQRPAQSEEVDNRQLSSPDSTLHSTNGGTEAPVQSKGHGNHLPNSNVSIHSNTSSVSNDSPRSHREAAQTARDLRPLSPIQPLSPIGF</sequence>
<feature type="compositionally biased region" description="Polar residues" evidence="2">
    <location>
        <begin position="268"/>
        <end position="279"/>
    </location>
</feature>
<feature type="compositionally biased region" description="Pro residues" evidence="2">
    <location>
        <begin position="1"/>
        <end position="10"/>
    </location>
</feature>
<gene>
    <name evidence="5" type="ORF">PCL_07704</name>
    <name evidence="4" type="ORF">Purlil1_4411</name>
</gene>
<reference evidence="4 7" key="4">
    <citation type="journal article" date="2024" name="Microbiol. Resour. Announc.">
        <title>Genome annotations for the ascomycete fungi Trichoderma harzianum, Trichoderma aggressivum, and Purpureocillium lilacinum.</title>
        <authorList>
            <person name="Beijen E.P.W."/>
            <person name="Ohm R.A."/>
        </authorList>
    </citation>
    <scope>NUCLEOTIDE SEQUENCE [LARGE SCALE GENOMIC DNA]</scope>
    <source>
        <strain evidence="4 7">CBS 150709</strain>
    </source>
</reference>
<dbReference type="EMBL" id="LCWV01000003">
    <property type="protein sequence ID" value="PWI74390.1"/>
    <property type="molecule type" value="Genomic_DNA"/>
</dbReference>
<dbReference type="GO" id="GO:0005096">
    <property type="term" value="F:GTPase activator activity"/>
    <property type="evidence" value="ECO:0007669"/>
    <property type="project" value="UniProtKB-KW"/>
</dbReference>
<organism evidence="5 6">
    <name type="scientific">Purpureocillium lilacinum</name>
    <name type="common">Paecilomyces lilacinus</name>
    <dbReference type="NCBI Taxonomy" id="33203"/>
    <lineage>
        <taxon>Eukaryota</taxon>
        <taxon>Fungi</taxon>
        <taxon>Dikarya</taxon>
        <taxon>Ascomycota</taxon>
        <taxon>Pezizomycotina</taxon>
        <taxon>Sordariomycetes</taxon>
        <taxon>Hypocreomycetidae</taxon>
        <taxon>Hypocreales</taxon>
        <taxon>Ophiocordycipitaceae</taxon>
        <taxon>Purpureocillium</taxon>
    </lineage>
</organism>
<protein>
    <submittedName>
        <fullName evidence="5">RhoGAP domain containing protein</fullName>
    </submittedName>
</protein>
<evidence type="ECO:0000313" key="7">
    <source>
        <dbReference type="Proteomes" id="UP001287286"/>
    </source>
</evidence>
<dbReference type="PANTHER" id="PTHR23176:SF125">
    <property type="entry name" value="GTPASE ACTIVATOR (BEM2), PUTATIVE (AFU_ORTHOLOGUE AFUA_7G04450)-RELATED"/>
    <property type="match status" value="1"/>
</dbReference>
<proteinExistence type="predicted"/>
<reference evidence="4" key="3">
    <citation type="submission" date="2023-11" db="EMBL/GenBank/DDBJ databases">
        <authorList>
            <person name="Beijen E."/>
            <person name="Ohm R.A."/>
        </authorList>
    </citation>
    <scope>NUCLEOTIDE SEQUENCE</scope>
    <source>
        <strain evidence="4">CBS 150709</strain>
    </source>
</reference>
<name>A0A2U3EIW6_PURLI</name>
<dbReference type="InterPro" id="IPR000198">
    <property type="entry name" value="RhoGAP_dom"/>
</dbReference>
<dbReference type="PROSITE" id="PS50238">
    <property type="entry name" value="RHOGAP"/>
    <property type="match status" value="1"/>
</dbReference>
<dbReference type="CDD" id="cd00159">
    <property type="entry name" value="RhoGAP"/>
    <property type="match status" value="1"/>
</dbReference>
<evidence type="ECO:0000313" key="4">
    <source>
        <dbReference type="EMBL" id="KAK4091397.1"/>
    </source>
</evidence>
<accession>A0A2U3EIW6</accession>
<feature type="compositionally biased region" description="Polar residues" evidence="2">
    <location>
        <begin position="763"/>
        <end position="778"/>
    </location>
</feature>
<evidence type="ECO:0000256" key="2">
    <source>
        <dbReference type="SAM" id="MobiDB-lite"/>
    </source>
</evidence>
<dbReference type="Pfam" id="PF00620">
    <property type="entry name" value="RhoGAP"/>
    <property type="match status" value="1"/>
</dbReference>
<reference evidence="5 6" key="2">
    <citation type="journal article" date="2016" name="Front. Microbiol.">
        <title>Genome and transcriptome sequences reveal the specific parasitism of the nematophagous Purpureocillium lilacinum 36-1.</title>
        <authorList>
            <person name="Xie J."/>
            <person name="Li S."/>
            <person name="Mo C."/>
            <person name="Xiao X."/>
            <person name="Peng D."/>
            <person name="Wang G."/>
            <person name="Xiao Y."/>
        </authorList>
    </citation>
    <scope>NUCLEOTIDE SEQUENCE [LARGE SCALE GENOMIC DNA]</scope>
    <source>
        <strain evidence="5 6">36-1</strain>
    </source>
</reference>
<reference evidence="5" key="1">
    <citation type="submission" date="2015-05" db="EMBL/GenBank/DDBJ databases">
        <authorList>
            <person name="Wang D.B."/>
            <person name="Wang M."/>
        </authorList>
    </citation>
    <scope>NUCLEOTIDE SEQUENCE</scope>
    <source>
        <strain evidence="5">36-1</strain>
    </source>
</reference>
<feature type="domain" description="Rho-GAP" evidence="3">
    <location>
        <begin position="549"/>
        <end position="740"/>
    </location>
</feature>
<feature type="compositionally biased region" description="Polar residues" evidence="2">
    <location>
        <begin position="402"/>
        <end position="417"/>
    </location>
</feature>
<dbReference type="InterPro" id="IPR050729">
    <property type="entry name" value="Rho-GAP"/>
</dbReference>
<feature type="region of interest" description="Disordered" evidence="2">
    <location>
        <begin position="742"/>
        <end position="838"/>
    </location>
</feature>
<dbReference type="GO" id="GO:0005938">
    <property type="term" value="C:cell cortex"/>
    <property type="evidence" value="ECO:0007669"/>
    <property type="project" value="UniProtKB-ARBA"/>
</dbReference>
<dbReference type="AlphaFoldDB" id="A0A2U3EIW6"/>
<feature type="compositionally biased region" description="Basic and acidic residues" evidence="2">
    <location>
        <begin position="811"/>
        <end position="825"/>
    </location>
</feature>
<keyword evidence="7" id="KW-1185">Reference proteome</keyword>
<feature type="region of interest" description="Disordered" evidence="2">
    <location>
        <begin position="268"/>
        <end position="291"/>
    </location>
</feature>
<feature type="compositionally biased region" description="Polar residues" evidence="2">
    <location>
        <begin position="476"/>
        <end position="494"/>
    </location>
</feature>
<feature type="compositionally biased region" description="Low complexity" evidence="2">
    <location>
        <begin position="166"/>
        <end position="183"/>
    </location>
</feature>
<dbReference type="GO" id="GO:0007165">
    <property type="term" value="P:signal transduction"/>
    <property type="evidence" value="ECO:0007669"/>
    <property type="project" value="InterPro"/>
</dbReference>
<dbReference type="Proteomes" id="UP001287286">
    <property type="component" value="Unassembled WGS sequence"/>
</dbReference>
<dbReference type="PANTHER" id="PTHR23176">
    <property type="entry name" value="RHO/RAC/CDC GTPASE-ACTIVATING PROTEIN"/>
    <property type="match status" value="1"/>
</dbReference>
<dbReference type="EMBL" id="JAWRVI010000012">
    <property type="protein sequence ID" value="KAK4091397.1"/>
    <property type="molecule type" value="Genomic_DNA"/>
</dbReference>
<feature type="compositionally biased region" description="Polar residues" evidence="2">
    <location>
        <begin position="792"/>
        <end position="810"/>
    </location>
</feature>
<dbReference type="SMART" id="SM00324">
    <property type="entry name" value="RhoGAP"/>
    <property type="match status" value="1"/>
</dbReference>
<feature type="region of interest" description="Disordered" evidence="2">
    <location>
        <begin position="330"/>
        <end position="494"/>
    </location>
</feature>
<evidence type="ECO:0000313" key="6">
    <source>
        <dbReference type="Proteomes" id="UP000245956"/>
    </source>
</evidence>
<feature type="region of interest" description="Disordered" evidence="2">
    <location>
        <begin position="152"/>
        <end position="248"/>
    </location>
</feature>
<dbReference type="SUPFAM" id="SSF48350">
    <property type="entry name" value="GTPase activation domain, GAP"/>
    <property type="match status" value="1"/>
</dbReference>
<dbReference type="Proteomes" id="UP000245956">
    <property type="component" value="Unassembled WGS sequence"/>
</dbReference>
<dbReference type="InterPro" id="IPR008936">
    <property type="entry name" value="Rho_GTPase_activation_prot"/>
</dbReference>
<evidence type="ECO:0000313" key="5">
    <source>
        <dbReference type="EMBL" id="PWI74390.1"/>
    </source>
</evidence>
<dbReference type="Gene3D" id="1.10.555.10">
    <property type="entry name" value="Rho GTPase activation protein"/>
    <property type="match status" value="1"/>
</dbReference>
<evidence type="ECO:0000256" key="1">
    <source>
        <dbReference type="ARBA" id="ARBA00022468"/>
    </source>
</evidence>